<evidence type="ECO:0000256" key="11">
    <source>
        <dbReference type="SAM" id="Phobius"/>
    </source>
</evidence>
<feature type="transmembrane region" description="Helical" evidence="11">
    <location>
        <begin position="514"/>
        <end position="534"/>
    </location>
</feature>
<evidence type="ECO:0000256" key="3">
    <source>
        <dbReference type="ARBA" id="ARBA00022692"/>
    </source>
</evidence>
<evidence type="ECO:0000256" key="5">
    <source>
        <dbReference type="ARBA" id="ARBA00023065"/>
    </source>
</evidence>
<dbReference type="InterPro" id="IPR015683">
    <property type="entry name" value="Ionotropic_Glu_rcpt"/>
</dbReference>
<dbReference type="GO" id="GO:0016020">
    <property type="term" value="C:membrane"/>
    <property type="evidence" value="ECO:0007669"/>
    <property type="project" value="UniProtKB-SubCell"/>
</dbReference>
<keyword evidence="2" id="KW-0813">Transport</keyword>
<dbReference type="PANTHER" id="PTHR34836:SF6">
    <property type="entry name" value="PERIPLASMIC BINDING PROTEIN-LIKE I"/>
    <property type="match status" value="1"/>
</dbReference>
<dbReference type="Proteomes" id="UP001642360">
    <property type="component" value="Unassembled WGS sequence"/>
</dbReference>
<keyword evidence="8" id="KW-0325">Glycoprotein</keyword>
<dbReference type="GO" id="GO:0034220">
    <property type="term" value="P:monoatomic ion transmembrane transport"/>
    <property type="evidence" value="ECO:0007669"/>
    <property type="project" value="UniProtKB-KW"/>
</dbReference>
<gene>
    <name evidence="13" type="ORF">ILEXP_LOCUS10408</name>
</gene>
<dbReference type="PANTHER" id="PTHR34836">
    <property type="entry name" value="OS06G0188250 PROTEIN"/>
    <property type="match status" value="1"/>
</dbReference>
<evidence type="ECO:0000256" key="9">
    <source>
        <dbReference type="ARBA" id="ARBA00023286"/>
    </source>
</evidence>
<keyword evidence="6 11" id="KW-0472">Membrane</keyword>
<dbReference type="SUPFAM" id="SSF53850">
    <property type="entry name" value="Periplasmic binding protein-like II"/>
    <property type="match status" value="1"/>
</dbReference>
<organism evidence="13 14">
    <name type="scientific">Ilex paraguariensis</name>
    <name type="common">yerba mate</name>
    <dbReference type="NCBI Taxonomy" id="185542"/>
    <lineage>
        <taxon>Eukaryota</taxon>
        <taxon>Viridiplantae</taxon>
        <taxon>Streptophyta</taxon>
        <taxon>Embryophyta</taxon>
        <taxon>Tracheophyta</taxon>
        <taxon>Spermatophyta</taxon>
        <taxon>Magnoliopsida</taxon>
        <taxon>eudicotyledons</taxon>
        <taxon>Gunneridae</taxon>
        <taxon>Pentapetalae</taxon>
        <taxon>asterids</taxon>
        <taxon>campanulids</taxon>
        <taxon>Aquifoliales</taxon>
        <taxon>Aquifoliaceae</taxon>
        <taxon>Ilex</taxon>
    </lineage>
</organism>
<evidence type="ECO:0000313" key="14">
    <source>
        <dbReference type="Proteomes" id="UP001642360"/>
    </source>
</evidence>
<evidence type="ECO:0000256" key="10">
    <source>
        <dbReference type="ARBA" id="ARBA00023303"/>
    </source>
</evidence>
<protein>
    <recommendedName>
        <fullName evidence="12">Ionotropic glutamate receptor C-terminal domain-containing protein</fullName>
    </recommendedName>
</protein>
<accession>A0ABC8RDA7</accession>
<evidence type="ECO:0000256" key="7">
    <source>
        <dbReference type="ARBA" id="ARBA00023170"/>
    </source>
</evidence>
<evidence type="ECO:0000313" key="13">
    <source>
        <dbReference type="EMBL" id="CAK9142718.1"/>
    </source>
</evidence>
<feature type="domain" description="Ionotropic glutamate receptor C-terminal" evidence="12">
    <location>
        <begin position="268"/>
        <end position="490"/>
    </location>
</feature>
<evidence type="ECO:0000256" key="1">
    <source>
        <dbReference type="ARBA" id="ARBA00004141"/>
    </source>
</evidence>
<comment type="subcellular location">
    <subcellularLocation>
        <location evidence="1">Membrane</location>
        <topology evidence="1">Multi-pass membrane protein</topology>
    </subcellularLocation>
</comment>
<name>A0ABC8RDA7_9AQUA</name>
<dbReference type="SUPFAM" id="SSF53822">
    <property type="entry name" value="Periplasmic binding protein-like I"/>
    <property type="match status" value="1"/>
</dbReference>
<keyword evidence="10" id="KW-0407">Ion channel</keyword>
<dbReference type="InterPro" id="IPR001320">
    <property type="entry name" value="Iontro_rcpt_C"/>
</dbReference>
<keyword evidence="9" id="KW-1071">Ligand-gated ion channel</keyword>
<dbReference type="InterPro" id="IPR001828">
    <property type="entry name" value="ANF_lig-bd_rcpt"/>
</dbReference>
<evidence type="ECO:0000256" key="2">
    <source>
        <dbReference type="ARBA" id="ARBA00022448"/>
    </source>
</evidence>
<keyword evidence="4 11" id="KW-1133">Transmembrane helix</keyword>
<dbReference type="AlphaFoldDB" id="A0ABC8RDA7"/>
<keyword evidence="5" id="KW-0406">Ion transport</keyword>
<dbReference type="InterPro" id="IPR028082">
    <property type="entry name" value="Peripla_BP_I"/>
</dbReference>
<dbReference type="Gene3D" id="3.40.190.10">
    <property type="entry name" value="Periplasmic binding protein-like II"/>
    <property type="match status" value="2"/>
</dbReference>
<dbReference type="SMART" id="SM00079">
    <property type="entry name" value="PBPe"/>
    <property type="match status" value="1"/>
</dbReference>
<keyword evidence="3 11" id="KW-0812">Transmembrane</keyword>
<reference evidence="13 14" key="1">
    <citation type="submission" date="2024-02" db="EMBL/GenBank/DDBJ databases">
        <authorList>
            <person name="Vignale AGUSTIN F."/>
            <person name="Sosa J E."/>
            <person name="Modenutti C."/>
        </authorList>
    </citation>
    <scope>NUCLEOTIDE SEQUENCE [LARGE SCALE GENOMIC DNA]</scope>
</reference>
<dbReference type="Pfam" id="PF01094">
    <property type="entry name" value="ANF_receptor"/>
    <property type="match status" value="1"/>
</dbReference>
<proteinExistence type="predicted"/>
<evidence type="ECO:0000256" key="8">
    <source>
        <dbReference type="ARBA" id="ARBA00023180"/>
    </source>
</evidence>
<sequence>MAVSDFCAVNSHYTTRIVLHTRDFEGEPLHALSAALDLLQTDKVQAITSLETSNEAKFLVLLGDKAKIPILSLTISHLSSTKYHYFVQVAQDGTTQFKGIATILESVIFVYEDIDNGREIISYFDESFQEKSIHIAYRSVISPTATDNDIIKELYKHRTTQTTIFIVHMSLSLASRLFLNVKRLGMMSNRYAWIMTGTTMKLLHSMDSEGIESLQGALGFKSYIPSSSELHNFNIRWKNGFYIKNPAMEVKDLNVDQGMGASLLDLANISVSQSGTTLLNEILQIKFRGLSGEFQILNGTMISKKFDAALGDITITDNRSRYVAFIMPYTDLGVGMITRKPIRDKNMWIFLKPLDANLWFTSGAFFILTSFVVWVNEDFQGISIASNLNFKDDRLEPCFSPNDYTNALSKGSKNGGVAAIVDELPYVKIFLANAKYSADYAMFASEPLTNGFGFVTFSKGSPLVSEISRAIAKLREDGKLEKMEKTWFNTQSSFMPHGSETNPNVLNLDSLRGLFLLSGISSVLALLIFLVFFLNERFCVKNHVLKAQGKVLFMMKNLFSRIAIMIRENNAR</sequence>
<evidence type="ECO:0000259" key="12">
    <source>
        <dbReference type="SMART" id="SM00079"/>
    </source>
</evidence>
<keyword evidence="14" id="KW-1185">Reference proteome</keyword>
<dbReference type="EMBL" id="CAUOFW020001247">
    <property type="protein sequence ID" value="CAK9142718.1"/>
    <property type="molecule type" value="Genomic_DNA"/>
</dbReference>
<keyword evidence="7" id="KW-0675">Receptor</keyword>
<comment type="caution">
    <text evidence="13">The sequence shown here is derived from an EMBL/GenBank/DDBJ whole genome shotgun (WGS) entry which is preliminary data.</text>
</comment>
<evidence type="ECO:0000256" key="4">
    <source>
        <dbReference type="ARBA" id="ARBA00022989"/>
    </source>
</evidence>
<evidence type="ECO:0000256" key="6">
    <source>
        <dbReference type="ARBA" id="ARBA00023136"/>
    </source>
</evidence>
<dbReference type="Gene3D" id="3.40.50.2300">
    <property type="match status" value="2"/>
</dbReference>